<dbReference type="KEGG" id="copr:Cop2CBH44_08380"/>
<organism evidence="1 2">
    <name type="scientific">Coprobacter secundus subsp. similis</name>
    <dbReference type="NCBI Taxonomy" id="2751153"/>
    <lineage>
        <taxon>Bacteria</taxon>
        <taxon>Pseudomonadati</taxon>
        <taxon>Bacteroidota</taxon>
        <taxon>Bacteroidia</taxon>
        <taxon>Bacteroidales</taxon>
        <taxon>Barnesiellaceae</taxon>
        <taxon>Coprobacter</taxon>
    </lineage>
</organism>
<sequence>MIFLIVYYKKPCSYIKKFLSLYDIYQKNMTDNTSLLHRKIKEQLRQWAKQYNTKDFILSDPIQFPHRYSQIKDIEISAFLTAWISYGNRKIIIAKGDELDQMFNGSPYNFLIERKFQPLKNNKSSFYRFFKYEDLYQICDRLYKCYIQYESLQDAISNSPGKYPIQKIQSSFAGIKGIPVLSGTSACKRLAMFLRWMIRKDNLVDFGIWDKFSPADLIIPLDTHVHQTALKLGITHRKIADMKTAIEITEYMYSIFPEDPCLADFSLFGYGIATANNMKKQIIHPND</sequence>
<dbReference type="AlphaFoldDB" id="A0A7G1HRY9"/>
<dbReference type="Proteomes" id="UP000594042">
    <property type="component" value="Chromosome"/>
</dbReference>
<evidence type="ECO:0000313" key="1">
    <source>
        <dbReference type="EMBL" id="BCI62485.1"/>
    </source>
</evidence>
<dbReference type="InterPro" id="IPR014127">
    <property type="entry name" value="CHP02757"/>
</dbReference>
<evidence type="ECO:0000313" key="2">
    <source>
        <dbReference type="Proteomes" id="UP000594042"/>
    </source>
</evidence>
<dbReference type="EMBL" id="AP023322">
    <property type="protein sequence ID" value="BCI62485.1"/>
    <property type="molecule type" value="Genomic_DNA"/>
</dbReference>
<name>A0A7G1HRY9_9BACT</name>
<protein>
    <submittedName>
        <fullName evidence="1">TIGR02757 family protein</fullName>
    </submittedName>
</protein>
<gene>
    <name evidence="1" type="ORF">Cop2CBH44_08380</name>
</gene>
<accession>A0A7G1HRY9</accession>
<reference evidence="2" key="1">
    <citation type="submission" date="2020-07" db="EMBL/GenBank/DDBJ databases">
        <title>Complete genome sequencing of Coprobacter sp. strain 2CBH44.</title>
        <authorList>
            <person name="Sakamoto M."/>
            <person name="Murakami T."/>
            <person name="Mori H."/>
        </authorList>
    </citation>
    <scope>NUCLEOTIDE SEQUENCE [LARGE SCALE GENOMIC DNA]</scope>
    <source>
        <strain evidence="2">2CBH44</strain>
    </source>
</reference>
<dbReference type="NCBIfam" id="TIGR02757">
    <property type="entry name" value="TIGR02757 family protein"/>
    <property type="match status" value="1"/>
</dbReference>
<proteinExistence type="predicted"/>
<keyword evidence="2" id="KW-1185">Reference proteome</keyword>
<dbReference type="Pfam" id="PF09674">
    <property type="entry name" value="DUF2400"/>
    <property type="match status" value="1"/>
</dbReference>